<dbReference type="PANTHER" id="PTHR46558">
    <property type="entry name" value="TRACRIPTIONAL REGULATORY PROTEIN-RELATED-RELATED"/>
    <property type="match status" value="1"/>
</dbReference>
<keyword evidence="1" id="KW-0238">DNA-binding</keyword>
<evidence type="ECO:0000313" key="3">
    <source>
        <dbReference type="EMBL" id="OWP82739.1"/>
    </source>
</evidence>
<comment type="caution">
    <text evidence="3">The sequence shown here is derived from an EMBL/GenBank/DDBJ whole genome shotgun (WGS) entry which is preliminary data.</text>
</comment>
<evidence type="ECO:0000259" key="2">
    <source>
        <dbReference type="PROSITE" id="PS50943"/>
    </source>
</evidence>
<dbReference type="AlphaFoldDB" id="A0A2D0AI89"/>
<dbReference type="RefSeq" id="WP_088394930.1">
    <property type="nucleotide sequence ID" value="NZ_MTCZ01000274.1"/>
</dbReference>
<dbReference type="SUPFAM" id="SSF47413">
    <property type="entry name" value="lambda repressor-like DNA-binding domains"/>
    <property type="match status" value="1"/>
</dbReference>
<dbReference type="Proteomes" id="UP000197768">
    <property type="component" value="Unassembled WGS sequence"/>
</dbReference>
<protein>
    <submittedName>
        <fullName evidence="3">Transcriptional regulator</fullName>
    </submittedName>
</protein>
<sequence>MNLADNIKVIREKQGLLQKEVANHIDVDKSTYSKIEKGTREVTVAELQQLTKLFNLTTDEILNYDENIKPKEITFEDKTIIEQMKLIEQLDEEDKTIVFKMVEKMLTSKKFKDFFNNNISTL</sequence>
<dbReference type="Pfam" id="PF01381">
    <property type="entry name" value="HTH_3"/>
    <property type="match status" value="1"/>
</dbReference>
<feature type="domain" description="HTH cro/C1-type" evidence="2">
    <location>
        <begin position="7"/>
        <end position="61"/>
    </location>
</feature>
<evidence type="ECO:0000313" key="4">
    <source>
        <dbReference type="Proteomes" id="UP000197768"/>
    </source>
</evidence>
<dbReference type="EMBL" id="MTCZ01000274">
    <property type="protein sequence ID" value="OWP82739.1"/>
    <property type="molecule type" value="Genomic_DNA"/>
</dbReference>
<dbReference type="SMART" id="SM00530">
    <property type="entry name" value="HTH_XRE"/>
    <property type="match status" value="1"/>
</dbReference>
<proteinExistence type="predicted"/>
<reference evidence="3 4" key="1">
    <citation type="journal article" date="2017" name="Infect. Genet. Evol.">
        <title>Comparative genome analysis of fish pathogen Flavobacterium columnare reveals extensive sequence diversity within the species.</title>
        <authorList>
            <person name="Kayansamruaj P."/>
            <person name="Dong H.T."/>
            <person name="Hirono I."/>
            <person name="Kondo H."/>
            <person name="Senapin S."/>
            <person name="Rodkhum C."/>
        </authorList>
    </citation>
    <scope>NUCLEOTIDE SEQUENCE [LARGE SCALE GENOMIC DNA]</scope>
    <source>
        <strain evidence="3 4">1215</strain>
    </source>
</reference>
<dbReference type="GO" id="GO:0003677">
    <property type="term" value="F:DNA binding"/>
    <property type="evidence" value="ECO:0007669"/>
    <property type="project" value="UniProtKB-KW"/>
</dbReference>
<name>A0A2D0AI89_9FLAO</name>
<evidence type="ECO:0000256" key="1">
    <source>
        <dbReference type="ARBA" id="ARBA00023125"/>
    </source>
</evidence>
<dbReference type="CDD" id="cd00093">
    <property type="entry name" value="HTH_XRE"/>
    <property type="match status" value="1"/>
</dbReference>
<dbReference type="InterPro" id="IPR010982">
    <property type="entry name" value="Lambda_DNA-bd_dom_sf"/>
</dbReference>
<gene>
    <name evidence="3" type="ORF">BWK59_14245</name>
</gene>
<dbReference type="Gene3D" id="1.10.260.40">
    <property type="entry name" value="lambda repressor-like DNA-binding domains"/>
    <property type="match status" value="1"/>
</dbReference>
<accession>A0A2D0AI89</accession>
<dbReference type="PROSITE" id="PS50943">
    <property type="entry name" value="HTH_CROC1"/>
    <property type="match status" value="1"/>
</dbReference>
<dbReference type="PANTHER" id="PTHR46558:SF4">
    <property type="entry name" value="DNA-BIDING PHAGE PROTEIN"/>
    <property type="match status" value="1"/>
</dbReference>
<dbReference type="InterPro" id="IPR001387">
    <property type="entry name" value="Cro/C1-type_HTH"/>
</dbReference>
<organism evidence="3 4">
    <name type="scientific">Flavobacterium davisii</name>
    <dbReference type="NCBI Taxonomy" id="2906077"/>
    <lineage>
        <taxon>Bacteria</taxon>
        <taxon>Pseudomonadati</taxon>
        <taxon>Bacteroidota</taxon>
        <taxon>Flavobacteriia</taxon>
        <taxon>Flavobacteriales</taxon>
        <taxon>Flavobacteriaceae</taxon>
        <taxon>Flavobacterium</taxon>
    </lineage>
</organism>